<feature type="active site" description="Tele-phosphohistidine intermediate" evidence="1">
    <location>
        <position position="10"/>
    </location>
</feature>
<dbReference type="RefSeq" id="WP_160332449.1">
    <property type="nucleotide sequence ID" value="NZ_WSRS01000017.1"/>
</dbReference>
<proteinExistence type="predicted"/>
<dbReference type="SMART" id="SM00855">
    <property type="entry name" value="PGAM"/>
    <property type="match status" value="1"/>
</dbReference>
<dbReference type="GO" id="GO:0016791">
    <property type="term" value="F:phosphatase activity"/>
    <property type="evidence" value="ECO:0007669"/>
    <property type="project" value="TreeGrafter"/>
</dbReference>
<sequence>MATDLYIVRHGRTMFNTLHRAQGWSDTPLTEQGQEGIRELGVGLRERGLSFHRALSSDLGRTILTMDILLSELGLKGEIPYTYDARIREWSFGSNDGVYDQDLFFNILPRIAGVDSMEEMTYEDMAKAIYEADTADWAETWEQLRDRLLAGIKDLAEKMEAAGGGNALVVSHGMTIGTLLYLLNGQRFVALDNGSVTRIRYEYGQFQVLEVGDLSYRQDGRKVLDQNQS</sequence>
<evidence type="ECO:0000256" key="1">
    <source>
        <dbReference type="PIRSR" id="PIRSR613078-1"/>
    </source>
</evidence>
<dbReference type="SUPFAM" id="SSF53254">
    <property type="entry name" value="Phosphoglycerate mutase-like"/>
    <property type="match status" value="1"/>
</dbReference>
<dbReference type="Pfam" id="PF00300">
    <property type="entry name" value="His_Phos_1"/>
    <property type="match status" value="2"/>
</dbReference>
<dbReference type="PANTHER" id="PTHR48100">
    <property type="entry name" value="BROAD-SPECIFICITY PHOSPHATASE YOR283W-RELATED"/>
    <property type="match status" value="1"/>
</dbReference>
<dbReference type="GO" id="GO:0005737">
    <property type="term" value="C:cytoplasm"/>
    <property type="evidence" value="ECO:0007669"/>
    <property type="project" value="TreeGrafter"/>
</dbReference>
<dbReference type="Proteomes" id="UP000461595">
    <property type="component" value="Unassembled WGS sequence"/>
</dbReference>
<dbReference type="InterPro" id="IPR029033">
    <property type="entry name" value="His_PPase_superfam"/>
</dbReference>
<name>A0A7X3G7M0_9STRE</name>
<comment type="caution">
    <text evidence="3">The sequence shown here is derived from an EMBL/GenBank/DDBJ whole genome shotgun (WGS) entry which is preliminary data.</text>
</comment>
<accession>A0A7X3G7M0</accession>
<dbReference type="EMBL" id="WSRS01000017">
    <property type="protein sequence ID" value="MVX58633.1"/>
    <property type="molecule type" value="Genomic_DNA"/>
</dbReference>
<evidence type="ECO:0000256" key="2">
    <source>
        <dbReference type="PIRSR" id="PIRSR613078-2"/>
    </source>
</evidence>
<protein>
    <submittedName>
        <fullName evidence="3">Histidine phosphatase family protein</fullName>
    </submittedName>
</protein>
<dbReference type="Gene3D" id="3.40.50.1240">
    <property type="entry name" value="Phosphoglycerate mutase-like"/>
    <property type="match status" value="1"/>
</dbReference>
<organism evidence="3 4">
    <name type="scientific">Streptococcus danieliae</name>
    <dbReference type="NCBI Taxonomy" id="747656"/>
    <lineage>
        <taxon>Bacteria</taxon>
        <taxon>Bacillati</taxon>
        <taxon>Bacillota</taxon>
        <taxon>Bacilli</taxon>
        <taxon>Lactobacillales</taxon>
        <taxon>Streptococcaceae</taxon>
        <taxon>Streptococcus</taxon>
    </lineage>
</organism>
<evidence type="ECO:0000313" key="3">
    <source>
        <dbReference type="EMBL" id="MVX58633.1"/>
    </source>
</evidence>
<reference evidence="3 4" key="1">
    <citation type="submission" date="2019-12" db="EMBL/GenBank/DDBJ databases">
        <title>Microbes associate with the intestines of laboratory mice.</title>
        <authorList>
            <person name="Navarre W."/>
            <person name="Wong E."/>
        </authorList>
    </citation>
    <scope>NUCLEOTIDE SEQUENCE [LARGE SCALE GENOMIC DNA]</scope>
    <source>
        <strain evidence="3 4">NM51_B2-22</strain>
    </source>
</reference>
<dbReference type="PANTHER" id="PTHR48100:SF9">
    <property type="entry name" value="PHOSPHOGLYCERATE MUTASE 2 PARALOG"/>
    <property type="match status" value="1"/>
</dbReference>
<evidence type="ECO:0000313" key="4">
    <source>
        <dbReference type="Proteomes" id="UP000461595"/>
    </source>
</evidence>
<dbReference type="InterPro" id="IPR013078">
    <property type="entry name" value="His_Pase_superF_clade-1"/>
</dbReference>
<dbReference type="CDD" id="cd07067">
    <property type="entry name" value="HP_PGM_like"/>
    <property type="match status" value="1"/>
</dbReference>
<dbReference type="InterPro" id="IPR050275">
    <property type="entry name" value="PGM_Phosphatase"/>
</dbReference>
<feature type="binding site" evidence="2">
    <location>
        <begin position="9"/>
        <end position="16"/>
    </location>
    <ligand>
        <name>substrate</name>
    </ligand>
</feature>
<dbReference type="AlphaFoldDB" id="A0A7X3G7M0"/>
<feature type="active site" description="Proton donor/acceptor" evidence="1">
    <location>
        <position position="89"/>
    </location>
</feature>
<gene>
    <name evidence="3" type="ORF">E5983_03070</name>
</gene>
<dbReference type="OrthoDB" id="4131070at2"/>
<feature type="binding site" evidence="2">
    <location>
        <position position="61"/>
    </location>
    <ligand>
        <name>substrate</name>
    </ligand>
</feature>